<gene>
    <name evidence="2" type="ORF">BJB45_08300</name>
</gene>
<dbReference type="eggNOG" id="ENOG5032XEB">
    <property type="taxonomic scope" value="Bacteria"/>
</dbReference>
<evidence type="ECO:0000313" key="2">
    <source>
        <dbReference type="EMBL" id="ERL52544.1"/>
    </source>
</evidence>
<dbReference type="RefSeq" id="WP_021817785.1">
    <property type="nucleotide sequence ID" value="NZ_AVBC01000018.1"/>
</dbReference>
<comment type="caution">
    <text evidence="2">The sequence shown here is derived from an EMBL/GenBank/DDBJ whole genome shotgun (WGS) entry which is preliminary data.</text>
</comment>
<evidence type="ECO:0000313" key="3">
    <source>
        <dbReference type="Proteomes" id="UP000019113"/>
    </source>
</evidence>
<keyword evidence="3" id="KW-1185">Reference proteome</keyword>
<name>W1NAJ2_9GAMM</name>
<organism evidence="2 3">
    <name type="scientific">Halomonas huangheensis</name>
    <dbReference type="NCBI Taxonomy" id="1178482"/>
    <lineage>
        <taxon>Bacteria</taxon>
        <taxon>Pseudomonadati</taxon>
        <taxon>Pseudomonadota</taxon>
        <taxon>Gammaproteobacteria</taxon>
        <taxon>Oceanospirillales</taxon>
        <taxon>Halomonadaceae</taxon>
        <taxon>Halomonas</taxon>
    </lineage>
</organism>
<dbReference type="Proteomes" id="UP000019113">
    <property type="component" value="Unassembled WGS sequence"/>
</dbReference>
<proteinExistence type="predicted"/>
<accession>W1NAJ2</accession>
<dbReference type="AlphaFoldDB" id="W1NAJ2"/>
<dbReference type="OrthoDB" id="7057732at2"/>
<dbReference type="EMBL" id="AVBC01000018">
    <property type="protein sequence ID" value="ERL52544.1"/>
    <property type="molecule type" value="Genomic_DNA"/>
</dbReference>
<dbReference type="PATRIC" id="fig|1178482.3.peg.836"/>
<sequence>MSSRKFSVLRLLSNLANSAPSPSSSITPAEDDDGSRANTTLRLEPAVRKFVDDQAKHYGVSSQQFIAMMLKGLMTGGSHEMVQQASLMESRIYDVFARNKLSPSQVAIMLSPFGINASVLKDPQSLLEKVTPEMISHLSDKFGVKEEWLNGVSDQIFSDRNYDRSQFQLVQEILKEKDSTDRVHVHFVMEDGYQPLEDEGESSWAKSRVHAGFIIEFQTEEATKYLIIRHQPWGYKRTRIEMKTFLMFLERGEEVYYPVRGYQGWIIEKNKFDALFSGTVWPSDILEFRAQGVKTGANAEVYLEDMVDQDGQALEEFEVEDVSLAYESSKLPLFHKAYREIFTTDPEVIKKYISASEEERAEMKESLLKSCD</sequence>
<protein>
    <submittedName>
        <fullName evidence="2">Uncharacterized protein</fullName>
    </submittedName>
</protein>
<evidence type="ECO:0000256" key="1">
    <source>
        <dbReference type="SAM" id="MobiDB-lite"/>
    </source>
</evidence>
<reference evidence="2 3" key="1">
    <citation type="submission" date="2013-08" db="EMBL/GenBank/DDBJ databases">
        <title>draft genome of Halomonas huanghegensis, strain BJGMM-B45T.</title>
        <authorList>
            <person name="Miao C."/>
            <person name="Wan Y."/>
            <person name="Jin W."/>
        </authorList>
    </citation>
    <scope>NUCLEOTIDE SEQUENCE [LARGE SCALE GENOMIC DNA]</scope>
    <source>
        <strain evidence="2 3">BJGMM-B45</strain>
    </source>
</reference>
<feature type="region of interest" description="Disordered" evidence="1">
    <location>
        <begin position="17"/>
        <end position="37"/>
    </location>
</feature>
<dbReference type="KEGG" id="hhu:AR456_18660"/>